<dbReference type="RefSeq" id="WP_037554247.1">
    <property type="nucleotide sequence ID" value="NZ_CP009123.1"/>
</dbReference>
<keyword evidence="1" id="KW-0614">Plasmid</keyword>
<dbReference type="Proteomes" id="UP000030907">
    <property type="component" value="Plasmid pSfKp5.2"/>
</dbReference>
<name>A0A0A7PNI0_9SPHN</name>
<dbReference type="EMBL" id="CP009123">
    <property type="protein sequence ID" value="AJA11641.1"/>
    <property type="molecule type" value="Genomic_DNA"/>
</dbReference>
<accession>A0A0A7PNI0</accession>
<dbReference type="KEGG" id="sphk:SKP52_23995"/>
<geneLocation type="plasmid" evidence="1 2">
    <name>pSfKp5.2</name>
</geneLocation>
<gene>
    <name evidence="1" type="ORF">SKP52_23995</name>
</gene>
<evidence type="ECO:0000313" key="1">
    <source>
        <dbReference type="EMBL" id="AJA11641.1"/>
    </source>
</evidence>
<evidence type="ECO:0000313" key="2">
    <source>
        <dbReference type="Proteomes" id="UP000030907"/>
    </source>
</evidence>
<dbReference type="OrthoDB" id="7450412at2"/>
<dbReference type="HOGENOM" id="CLU_2119547_0_0_5"/>
<keyword evidence="2" id="KW-1185">Reference proteome</keyword>
<proteinExistence type="predicted"/>
<sequence>MRLYLTSTGEWTGNQSDAAGLVRANGGTWEQIDVPTDKPGLIAWLTQQWTRFPTIAAPSAPITAPTETDAQRAESLRRISIEEEIQNCDLPHLAVLAENVAWRFHELARASKDD</sequence>
<protein>
    <submittedName>
        <fullName evidence="1">Uncharacterized protein</fullName>
    </submittedName>
</protein>
<organism evidence="1 2">
    <name type="scientific">Sphingopyxis fribergensis</name>
    <dbReference type="NCBI Taxonomy" id="1515612"/>
    <lineage>
        <taxon>Bacteria</taxon>
        <taxon>Pseudomonadati</taxon>
        <taxon>Pseudomonadota</taxon>
        <taxon>Alphaproteobacteria</taxon>
        <taxon>Sphingomonadales</taxon>
        <taxon>Sphingomonadaceae</taxon>
        <taxon>Sphingopyxis</taxon>
    </lineage>
</organism>
<dbReference type="AlphaFoldDB" id="A0A0A7PNI0"/>
<reference evidence="1 2" key="1">
    <citation type="journal article" date="2015" name="Int. J. Syst. Evol. Microbiol.">
        <title>Description of Sphingopyxis fribergensis sp. nov. - a soil bacterium with the ability to degrade styrene and phenylacetic acid.</title>
        <authorList>
            <person name="Oelschlagel M."/>
            <person name="Ruckert C."/>
            <person name="Kalinowski J."/>
            <person name="Schmidt G."/>
            <person name="Schlomann M."/>
            <person name="Tischler D."/>
        </authorList>
    </citation>
    <scope>NUCLEOTIDE SEQUENCE [LARGE SCALE GENOMIC DNA]</scope>
    <source>
        <strain evidence="1 2">Kp5.2</strain>
        <plasmid evidence="1">pSfKp5.2</plasmid>
    </source>
</reference>